<keyword evidence="1" id="KW-0732">Signal</keyword>
<dbReference type="RefSeq" id="WP_378016854.1">
    <property type="nucleotide sequence ID" value="NZ_JBHSKT010000004.1"/>
</dbReference>
<sequence>MKHFVRFLFLGLFLQFIVFPVRAQSSGTGIGDWRVYVPNHNAKTVVAAGPKIYCATEKGLFYFDKEFNSLEVLSKVNGLHDMGVSTMNFDSVTNTLVIAYENTNLDLIRGEEIININDILRKSLPGEKLIYNIYFKDKLAYLSCAFGLVVLDLQKLEIKDSYMLRNQAGVTLKVYASTILNNQLFIATSGGIMRADNYRTVNLNDLKNWKTYGTADNLPAISPDNIRTLATFKNAVYAGVNSYGVYKLENGTWNKTKADTWLGSLIKQLVPRKSVLLVCTDYNVRFLSENNEIVGYLADGLMNKPQAVAQDRTGEFWVADFNNGLVRTIHQSYSNLFPSGPADISTFKILADAQSVVVLAGGYRGPGQLSSGLGFYEFKNGTWENYNFNRFKDPAKYPDILDLSAVARNPVNGKLYMGSFGYGVLEWNGPGDFKVLGADVLSSSVAAGNPAYNTYLRVTDIAADPEGNMWVINPSDFSGLPGLHMLRPDGTWRTFNLQNTSEGTSFSTSNTFEKIVIDDSGYKWITIRPRNGNGLVVYDDVNNRFRFLNKSATGGNLPGNEVHSIAKDMDGDIWIGTENGIGIFYDPELAFASTKNISASVPVFGNRALLEEQIVTVITVDGANRKWVGTENGVWLFNEDGDKVILNFTTNNSPLPSNKITDIAVNHATGDVFIGTEAGLVSYRAGATITTEALNCANVFPNPVRPGFAGQIAISGIANNAIVKITDVTGNLVFETKALGGTAIWNGRDINGQHVRSGVYMVLSSNPEGGETCVSKVAVLE</sequence>
<dbReference type="InterPro" id="IPR048954">
    <property type="entry name" value="PorZ_N"/>
</dbReference>
<dbReference type="InterPro" id="IPR011110">
    <property type="entry name" value="Reg_prop"/>
</dbReference>
<dbReference type="InterPro" id="IPR015943">
    <property type="entry name" value="WD40/YVTN_repeat-like_dom_sf"/>
</dbReference>
<evidence type="ECO:0000256" key="1">
    <source>
        <dbReference type="SAM" id="SignalP"/>
    </source>
</evidence>
<dbReference type="Pfam" id="PF07494">
    <property type="entry name" value="Reg_prop"/>
    <property type="match status" value="1"/>
</dbReference>
<evidence type="ECO:0000313" key="3">
    <source>
        <dbReference type="EMBL" id="MFC5270484.1"/>
    </source>
</evidence>
<feature type="chain" id="PRO_5047342994" evidence="1">
    <location>
        <begin position="24"/>
        <end position="781"/>
    </location>
</feature>
<dbReference type="SUPFAM" id="SSF63829">
    <property type="entry name" value="Calcium-dependent phosphotriesterase"/>
    <property type="match status" value="2"/>
</dbReference>
<evidence type="ECO:0000313" key="4">
    <source>
        <dbReference type="Proteomes" id="UP001596161"/>
    </source>
</evidence>
<protein>
    <submittedName>
        <fullName evidence="3">Two-component regulator propeller domain-containing protein</fullName>
    </submittedName>
</protein>
<dbReference type="EMBL" id="JBHSKT010000004">
    <property type="protein sequence ID" value="MFC5270484.1"/>
    <property type="molecule type" value="Genomic_DNA"/>
</dbReference>
<dbReference type="Proteomes" id="UP001596161">
    <property type="component" value="Unassembled WGS sequence"/>
</dbReference>
<accession>A0ABW0EC77</accession>
<name>A0ABW0EC77_9BACT</name>
<feature type="signal peptide" evidence="1">
    <location>
        <begin position="1"/>
        <end position="23"/>
    </location>
</feature>
<organism evidence="3 4">
    <name type="scientific">Adhaeribacter terreus</name>
    <dbReference type="NCBI Taxonomy" id="529703"/>
    <lineage>
        <taxon>Bacteria</taxon>
        <taxon>Pseudomonadati</taxon>
        <taxon>Bacteroidota</taxon>
        <taxon>Cytophagia</taxon>
        <taxon>Cytophagales</taxon>
        <taxon>Hymenobacteraceae</taxon>
        <taxon>Adhaeribacter</taxon>
    </lineage>
</organism>
<comment type="caution">
    <text evidence="3">The sequence shown here is derived from an EMBL/GenBank/DDBJ whole genome shotgun (WGS) entry which is preliminary data.</text>
</comment>
<gene>
    <name evidence="3" type="ORF">ACFPIB_07685</name>
</gene>
<keyword evidence="4" id="KW-1185">Reference proteome</keyword>
<reference evidence="4" key="1">
    <citation type="journal article" date="2019" name="Int. J. Syst. Evol. Microbiol.">
        <title>The Global Catalogue of Microorganisms (GCM) 10K type strain sequencing project: providing services to taxonomists for standard genome sequencing and annotation.</title>
        <authorList>
            <consortium name="The Broad Institute Genomics Platform"/>
            <consortium name="The Broad Institute Genome Sequencing Center for Infectious Disease"/>
            <person name="Wu L."/>
            <person name="Ma J."/>
        </authorList>
    </citation>
    <scope>NUCLEOTIDE SEQUENCE [LARGE SCALE GENOMIC DNA]</scope>
    <source>
        <strain evidence="4">KACC 12602</strain>
    </source>
</reference>
<evidence type="ECO:0000259" key="2">
    <source>
        <dbReference type="Pfam" id="PF21544"/>
    </source>
</evidence>
<dbReference type="Pfam" id="PF21544">
    <property type="entry name" value="PorZ_N_b_propeller"/>
    <property type="match status" value="1"/>
</dbReference>
<feature type="domain" description="PorZ N-terminal beta-propeller" evidence="2">
    <location>
        <begin position="52"/>
        <end position="210"/>
    </location>
</feature>
<dbReference type="Gene3D" id="2.130.10.10">
    <property type="entry name" value="YVTN repeat-like/Quinoprotein amine dehydrogenase"/>
    <property type="match status" value="2"/>
</dbReference>
<proteinExistence type="predicted"/>